<proteinExistence type="inferred from homology"/>
<dbReference type="InterPro" id="IPR005829">
    <property type="entry name" value="Sugar_transporter_CS"/>
</dbReference>
<dbReference type="Gene3D" id="1.20.1250.20">
    <property type="entry name" value="MFS general substrate transporter like domains"/>
    <property type="match status" value="1"/>
</dbReference>
<feature type="transmembrane region" description="Helical" evidence="7">
    <location>
        <begin position="139"/>
        <end position="159"/>
    </location>
</feature>
<dbReference type="AlphaFoldDB" id="A0A6A6PT53"/>
<evidence type="ECO:0000256" key="3">
    <source>
        <dbReference type="ARBA" id="ARBA00022448"/>
    </source>
</evidence>
<feature type="transmembrane region" description="Helical" evidence="7">
    <location>
        <begin position="111"/>
        <end position="133"/>
    </location>
</feature>
<feature type="transmembrane region" description="Helical" evidence="7">
    <location>
        <begin position="430"/>
        <end position="452"/>
    </location>
</feature>
<evidence type="ECO:0000313" key="9">
    <source>
        <dbReference type="EMBL" id="KAF2483162.1"/>
    </source>
</evidence>
<evidence type="ECO:0000256" key="4">
    <source>
        <dbReference type="ARBA" id="ARBA00022692"/>
    </source>
</evidence>
<keyword evidence="3" id="KW-0813">Transport</keyword>
<reference evidence="9" key="1">
    <citation type="journal article" date="2020" name="Stud. Mycol.">
        <title>101 Dothideomycetes genomes: a test case for predicting lifestyles and emergence of pathogens.</title>
        <authorList>
            <person name="Haridas S."/>
            <person name="Albert R."/>
            <person name="Binder M."/>
            <person name="Bloem J."/>
            <person name="Labutti K."/>
            <person name="Salamov A."/>
            <person name="Andreopoulos B."/>
            <person name="Baker S."/>
            <person name="Barry K."/>
            <person name="Bills G."/>
            <person name="Bluhm B."/>
            <person name="Cannon C."/>
            <person name="Castanera R."/>
            <person name="Culley D."/>
            <person name="Daum C."/>
            <person name="Ezra D."/>
            <person name="Gonzalez J."/>
            <person name="Henrissat B."/>
            <person name="Kuo A."/>
            <person name="Liang C."/>
            <person name="Lipzen A."/>
            <person name="Lutzoni F."/>
            <person name="Magnuson J."/>
            <person name="Mondo S."/>
            <person name="Nolan M."/>
            <person name="Ohm R."/>
            <person name="Pangilinan J."/>
            <person name="Park H.-J."/>
            <person name="Ramirez L."/>
            <person name="Alfaro M."/>
            <person name="Sun H."/>
            <person name="Tritt A."/>
            <person name="Yoshinaga Y."/>
            <person name="Zwiers L.-H."/>
            <person name="Turgeon B."/>
            <person name="Goodwin S."/>
            <person name="Spatafora J."/>
            <person name="Crous P."/>
            <person name="Grigoriev I."/>
        </authorList>
    </citation>
    <scope>NUCLEOTIDE SEQUENCE</scope>
    <source>
        <strain evidence="9">CBS 113389</strain>
    </source>
</reference>
<accession>A0A6A6PT53</accession>
<dbReference type="InterPro" id="IPR036259">
    <property type="entry name" value="MFS_trans_sf"/>
</dbReference>
<dbReference type="OrthoDB" id="2153661at2759"/>
<dbReference type="GO" id="GO:0005886">
    <property type="term" value="C:plasma membrane"/>
    <property type="evidence" value="ECO:0007669"/>
    <property type="project" value="TreeGrafter"/>
</dbReference>
<dbReference type="FunFam" id="1.20.1250.20:FF:000140">
    <property type="entry name" value="Putative MFS phospholipid transporter"/>
    <property type="match status" value="1"/>
</dbReference>
<feature type="transmembrane region" description="Helical" evidence="7">
    <location>
        <begin position="336"/>
        <end position="369"/>
    </location>
</feature>
<feature type="transmembrane region" description="Helical" evidence="7">
    <location>
        <begin position="43"/>
        <end position="65"/>
    </location>
</feature>
<comment type="similarity">
    <text evidence="2">Belongs to the major facilitator superfamily. Sugar transporter (TC 2.A.1.1) family.</text>
</comment>
<dbReference type="EMBL" id="MU001635">
    <property type="protein sequence ID" value="KAF2483162.1"/>
    <property type="molecule type" value="Genomic_DNA"/>
</dbReference>
<dbReference type="PROSITE" id="PS50850">
    <property type="entry name" value="MFS"/>
    <property type="match status" value="1"/>
</dbReference>
<dbReference type="InterPro" id="IPR005828">
    <property type="entry name" value="MFS_sugar_transport-like"/>
</dbReference>
<gene>
    <name evidence="9" type="ORF">BDY17DRAFT_142581</name>
</gene>
<evidence type="ECO:0000256" key="2">
    <source>
        <dbReference type="ARBA" id="ARBA00010992"/>
    </source>
</evidence>
<keyword evidence="6 7" id="KW-0472">Membrane</keyword>
<feature type="domain" description="Major facilitator superfamily (MFS) profile" evidence="8">
    <location>
        <begin position="44"/>
        <end position="456"/>
    </location>
</feature>
<evidence type="ECO:0000256" key="6">
    <source>
        <dbReference type="ARBA" id="ARBA00023136"/>
    </source>
</evidence>
<dbReference type="PANTHER" id="PTHR23508:SF10">
    <property type="entry name" value="CARBOXYLIC ACID TRANSPORTER PROTEIN HOMOLOG"/>
    <property type="match status" value="1"/>
</dbReference>
<name>A0A6A6PT53_9PEZI</name>
<keyword evidence="4 7" id="KW-0812">Transmembrane</keyword>
<dbReference type="RefSeq" id="XP_033589732.1">
    <property type="nucleotide sequence ID" value="XM_033729525.1"/>
</dbReference>
<feature type="transmembrane region" description="Helical" evidence="7">
    <location>
        <begin position="180"/>
        <end position="208"/>
    </location>
</feature>
<evidence type="ECO:0000256" key="5">
    <source>
        <dbReference type="ARBA" id="ARBA00022989"/>
    </source>
</evidence>
<evidence type="ECO:0000259" key="8">
    <source>
        <dbReference type="PROSITE" id="PS50850"/>
    </source>
</evidence>
<dbReference type="PANTHER" id="PTHR23508">
    <property type="entry name" value="CARBOXYLIC ACID TRANSPORTER PROTEIN HOMOLOG"/>
    <property type="match status" value="1"/>
</dbReference>
<evidence type="ECO:0000313" key="10">
    <source>
        <dbReference type="Proteomes" id="UP000799767"/>
    </source>
</evidence>
<dbReference type="Pfam" id="PF00083">
    <property type="entry name" value="Sugar_tr"/>
    <property type="match status" value="2"/>
</dbReference>
<dbReference type="GeneID" id="54470527"/>
<dbReference type="SUPFAM" id="SSF103473">
    <property type="entry name" value="MFS general substrate transporter"/>
    <property type="match status" value="1"/>
</dbReference>
<organism evidence="9 10">
    <name type="scientific">Neohortaea acidophila</name>
    <dbReference type="NCBI Taxonomy" id="245834"/>
    <lineage>
        <taxon>Eukaryota</taxon>
        <taxon>Fungi</taxon>
        <taxon>Dikarya</taxon>
        <taxon>Ascomycota</taxon>
        <taxon>Pezizomycotina</taxon>
        <taxon>Dothideomycetes</taxon>
        <taxon>Dothideomycetidae</taxon>
        <taxon>Mycosphaerellales</taxon>
        <taxon>Teratosphaeriaceae</taxon>
        <taxon>Neohortaea</taxon>
    </lineage>
</organism>
<feature type="transmembrane region" description="Helical" evidence="7">
    <location>
        <begin position="214"/>
        <end position="234"/>
    </location>
</feature>
<dbReference type="GO" id="GO:0046943">
    <property type="term" value="F:carboxylic acid transmembrane transporter activity"/>
    <property type="evidence" value="ECO:0007669"/>
    <property type="project" value="TreeGrafter"/>
</dbReference>
<protein>
    <submittedName>
        <fullName evidence="9">Major facilitator superfamily domain-containing protein</fullName>
    </submittedName>
</protein>
<feature type="transmembrane region" description="Helical" evidence="7">
    <location>
        <begin position="85"/>
        <end position="104"/>
    </location>
</feature>
<dbReference type="PROSITE" id="PS00216">
    <property type="entry name" value="SUGAR_TRANSPORT_1"/>
    <property type="match status" value="1"/>
</dbReference>
<evidence type="ECO:0000256" key="1">
    <source>
        <dbReference type="ARBA" id="ARBA00004141"/>
    </source>
</evidence>
<comment type="subcellular location">
    <subcellularLocation>
        <location evidence="1">Membrane</location>
        <topology evidence="1">Multi-pass membrane protein</topology>
    </subcellularLocation>
</comment>
<sequence length="496" mass="53688">MDIDDKKATGDTVVHTSSAPPSDEIGYVQDVALQKVKKISGTITVIVSGLALFSDGYNAQVIGYMEPLFKKLYKEGFTSEIGTRLSNSYLIGEIFGMLFFGFLIDKIGRRTGVIFATAFLVLGIVIATASSGYSELGLFWMMIVGRGIAGFGAGGEYPTSGTGSAEASDENLKVRKRRGILVAIATDFSIDSGFVIAGVVVLIVLAAYNDHTSVGVWRICFGLGLVLPVTLFFFRMRMIDSTQYRKHAMKRKIPYGLVIRRYWKPMLGCSLAWFMYDFVTYPFGIFSSTIISKLNPEGSLIQNIGLGTAVNCFYLPGCIVGGFLMDKIGRKQTMTLGFACWAILGFIIGGALKPILTVFPLFIVLYGFFNSFGEMGPGVATFLCGAESFPTPVRGHFLGLAAAVGKAGAAIGTQVFAPIQNSFSNDFEGIQAVFLIGAAFAAVGGIIAWTLIPNRDRELESEDVKFRAYLEANGFSGDFGESLEQNIKHSAFKLEE</sequence>
<evidence type="ECO:0000256" key="7">
    <source>
        <dbReference type="SAM" id="Phobius"/>
    </source>
</evidence>
<keyword evidence="10" id="KW-1185">Reference proteome</keyword>
<dbReference type="InterPro" id="IPR020846">
    <property type="entry name" value="MFS_dom"/>
</dbReference>
<keyword evidence="5 7" id="KW-1133">Transmembrane helix</keyword>
<dbReference type="Proteomes" id="UP000799767">
    <property type="component" value="Unassembled WGS sequence"/>
</dbReference>
<feature type="transmembrane region" description="Helical" evidence="7">
    <location>
        <begin position="304"/>
        <end position="324"/>
    </location>
</feature>